<dbReference type="SUPFAM" id="SSF55729">
    <property type="entry name" value="Acyl-CoA N-acyltransferases (Nat)"/>
    <property type="match status" value="1"/>
</dbReference>
<dbReference type="InterPro" id="IPR000182">
    <property type="entry name" value="GNAT_dom"/>
</dbReference>
<sequence length="219" mass="23568">MNRDATAACEGWDGSECEGTVHCPPRCPRFVDKQGAWWTIRPAVREDAAALAEMYEGFGTADRAQGLPPVTRSRRAEWLETMLADGSDVVAGRNGELFGHAMYTPTDAARPGLAVFVHPEMQGRGVGTELCRHVIADAAAAGREGLELHVESGNRVARSVYRSVGFRLADRRGDIRMELDLDGPIAIESSWPPIVREGPAEPAAVNPRGDGQPPAPADD</sequence>
<dbReference type="Proteomes" id="UP001596333">
    <property type="component" value="Unassembled WGS sequence"/>
</dbReference>
<keyword evidence="1 5" id="KW-0808">Transferase</keyword>
<proteinExistence type="predicted"/>
<evidence type="ECO:0000259" key="4">
    <source>
        <dbReference type="PROSITE" id="PS51186"/>
    </source>
</evidence>
<evidence type="ECO:0000313" key="6">
    <source>
        <dbReference type="Proteomes" id="UP001596333"/>
    </source>
</evidence>
<dbReference type="InterPro" id="IPR050832">
    <property type="entry name" value="Bact_Acetyltransf"/>
</dbReference>
<dbReference type="GO" id="GO:0016746">
    <property type="term" value="F:acyltransferase activity"/>
    <property type="evidence" value="ECO:0007669"/>
    <property type="project" value="UniProtKB-KW"/>
</dbReference>
<dbReference type="InterPro" id="IPR016181">
    <property type="entry name" value="Acyl_CoA_acyltransferase"/>
</dbReference>
<dbReference type="Pfam" id="PF00583">
    <property type="entry name" value="Acetyltransf_1"/>
    <property type="match status" value="1"/>
</dbReference>
<keyword evidence="6" id="KW-1185">Reference proteome</keyword>
<dbReference type="AlphaFoldDB" id="A0ABD5UKC7"/>
<organism evidence="5 6">
    <name type="scientific">Halorubrum trueperi</name>
    <dbReference type="NCBI Taxonomy" id="2004704"/>
    <lineage>
        <taxon>Archaea</taxon>
        <taxon>Methanobacteriati</taxon>
        <taxon>Methanobacteriota</taxon>
        <taxon>Stenosarchaea group</taxon>
        <taxon>Halobacteria</taxon>
        <taxon>Halobacteriales</taxon>
        <taxon>Haloferacaceae</taxon>
        <taxon>Halorubrum</taxon>
    </lineage>
</organism>
<name>A0ABD5UKC7_9EURY</name>
<reference evidence="5 6" key="1">
    <citation type="journal article" date="2019" name="Int. J. Syst. Evol. Microbiol.">
        <title>The Global Catalogue of Microorganisms (GCM) 10K type strain sequencing project: providing services to taxonomists for standard genome sequencing and annotation.</title>
        <authorList>
            <consortium name="The Broad Institute Genomics Platform"/>
            <consortium name="The Broad Institute Genome Sequencing Center for Infectious Disease"/>
            <person name="Wu L."/>
            <person name="Ma J."/>
        </authorList>
    </citation>
    <scope>NUCLEOTIDE SEQUENCE [LARGE SCALE GENOMIC DNA]</scope>
    <source>
        <strain evidence="5 6">Y73</strain>
    </source>
</reference>
<evidence type="ECO:0000256" key="1">
    <source>
        <dbReference type="ARBA" id="ARBA00022679"/>
    </source>
</evidence>
<dbReference type="EC" id="2.3.-.-" evidence="5"/>
<dbReference type="CDD" id="cd04301">
    <property type="entry name" value="NAT_SF"/>
    <property type="match status" value="1"/>
</dbReference>
<accession>A0ABD5UKC7</accession>
<comment type="caution">
    <text evidence="5">The sequence shown here is derived from an EMBL/GenBank/DDBJ whole genome shotgun (WGS) entry which is preliminary data.</text>
</comment>
<evidence type="ECO:0000256" key="3">
    <source>
        <dbReference type="SAM" id="MobiDB-lite"/>
    </source>
</evidence>
<dbReference type="PROSITE" id="PS51186">
    <property type="entry name" value="GNAT"/>
    <property type="match status" value="1"/>
</dbReference>
<protein>
    <submittedName>
        <fullName evidence="5">GNAT family N-acetyltransferase</fullName>
        <ecNumber evidence="5">2.3.-.-</ecNumber>
    </submittedName>
</protein>
<evidence type="ECO:0000256" key="2">
    <source>
        <dbReference type="ARBA" id="ARBA00023315"/>
    </source>
</evidence>
<dbReference type="Gene3D" id="3.40.630.30">
    <property type="match status" value="1"/>
</dbReference>
<gene>
    <name evidence="5" type="ORF">ACFQEY_12305</name>
</gene>
<feature type="region of interest" description="Disordered" evidence="3">
    <location>
        <begin position="190"/>
        <end position="219"/>
    </location>
</feature>
<dbReference type="PANTHER" id="PTHR43877">
    <property type="entry name" value="AMINOALKYLPHOSPHONATE N-ACETYLTRANSFERASE-RELATED-RELATED"/>
    <property type="match status" value="1"/>
</dbReference>
<dbReference type="RefSeq" id="WP_379768929.1">
    <property type="nucleotide sequence ID" value="NZ_JBHSXI010000012.1"/>
</dbReference>
<evidence type="ECO:0000313" key="5">
    <source>
        <dbReference type="EMBL" id="MFC6889794.1"/>
    </source>
</evidence>
<keyword evidence="2 5" id="KW-0012">Acyltransferase</keyword>
<dbReference type="EMBL" id="JBHSXI010000012">
    <property type="protein sequence ID" value="MFC6889794.1"/>
    <property type="molecule type" value="Genomic_DNA"/>
</dbReference>
<feature type="domain" description="N-acetyltransferase" evidence="4">
    <location>
        <begin position="38"/>
        <end position="182"/>
    </location>
</feature>